<evidence type="ECO:0000256" key="4">
    <source>
        <dbReference type="ARBA" id="ARBA00023441"/>
    </source>
</evidence>
<dbReference type="Gene3D" id="1.20.1250.10">
    <property type="match status" value="1"/>
</dbReference>
<dbReference type="PANTHER" id="PTHR48494">
    <property type="entry name" value="INTERLEUKIN-6"/>
    <property type="match status" value="1"/>
</dbReference>
<evidence type="ECO:0000313" key="6">
    <source>
        <dbReference type="EMBL" id="CAI5788577.1"/>
    </source>
</evidence>
<keyword evidence="3" id="KW-0011">Acute phase</keyword>
<dbReference type="GO" id="GO:0006953">
    <property type="term" value="P:acute-phase response"/>
    <property type="evidence" value="ECO:0007669"/>
    <property type="project" value="UniProtKB-KW"/>
</dbReference>
<dbReference type="EMBL" id="OX395137">
    <property type="protein sequence ID" value="CAI5788577.1"/>
    <property type="molecule type" value="Genomic_DNA"/>
</dbReference>
<evidence type="ECO:0000256" key="3">
    <source>
        <dbReference type="ARBA" id="ARBA00022486"/>
    </source>
</evidence>
<dbReference type="InterPro" id="IPR030474">
    <property type="entry name" value="IL-6/GCSF/MGF"/>
</dbReference>
<keyword evidence="5" id="KW-1133">Transmembrane helix</keyword>
<evidence type="ECO:0000256" key="1">
    <source>
        <dbReference type="ARBA" id="ARBA00007432"/>
    </source>
</evidence>
<dbReference type="InterPro" id="IPR003574">
    <property type="entry name" value="IL-6-like"/>
</dbReference>
<dbReference type="Pfam" id="PF00489">
    <property type="entry name" value="IL6"/>
    <property type="match status" value="1"/>
</dbReference>
<dbReference type="Proteomes" id="UP001178461">
    <property type="component" value="Chromosome 12"/>
</dbReference>
<dbReference type="AlphaFoldDB" id="A0AA35L3G8"/>
<evidence type="ECO:0000256" key="2">
    <source>
        <dbReference type="ARBA" id="ARBA00019464"/>
    </source>
</evidence>
<evidence type="ECO:0000256" key="5">
    <source>
        <dbReference type="SAM" id="Phobius"/>
    </source>
</evidence>
<accession>A0AA35L3G8</accession>
<dbReference type="GO" id="GO:0005125">
    <property type="term" value="F:cytokine activity"/>
    <property type="evidence" value="ECO:0007669"/>
    <property type="project" value="InterPro"/>
</dbReference>
<dbReference type="GO" id="GO:0030154">
    <property type="term" value="P:cell differentiation"/>
    <property type="evidence" value="ECO:0007669"/>
    <property type="project" value="InterPro"/>
</dbReference>
<dbReference type="PANTHER" id="PTHR48494:SF1">
    <property type="entry name" value="INTERLEUKIN-6"/>
    <property type="match status" value="1"/>
</dbReference>
<organism evidence="6 7">
    <name type="scientific">Podarcis lilfordi</name>
    <name type="common">Lilford's wall lizard</name>
    <dbReference type="NCBI Taxonomy" id="74358"/>
    <lineage>
        <taxon>Eukaryota</taxon>
        <taxon>Metazoa</taxon>
        <taxon>Chordata</taxon>
        <taxon>Craniata</taxon>
        <taxon>Vertebrata</taxon>
        <taxon>Euteleostomi</taxon>
        <taxon>Lepidosauria</taxon>
        <taxon>Squamata</taxon>
        <taxon>Bifurcata</taxon>
        <taxon>Unidentata</taxon>
        <taxon>Episquamata</taxon>
        <taxon>Laterata</taxon>
        <taxon>Lacertibaenia</taxon>
        <taxon>Lacertidae</taxon>
        <taxon>Podarcis</taxon>
    </lineage>
</organism>
<dbReference type="PRINTS" id="PR00434">
    <property type="entry name" value="INTERLEUKIN6"/>
</dbReference>
<dbReference type="GO" id="GO:0005615">
    <property type="term" value="C:extracellular space"/>
    <property type="evidence" value="ECO:0007669"/>
    <property type="project" value="InterPro"/>
</dbReference>
<comment type="function">
    <text evidence="4">Cytokine with a wide variety of biological functions in immunity, tissue regeneration, and metabolism. Binds to IL6R, then the complex associates to the signaling subunit IL6ST/gp130 to trigger the intracellular IL6-signaling pathway. The interaction with the membrane-bound IL6R and IL6ST stimulates 'classic signaling', whereas the binding of IL6 and soluble IL6R to IL6ST stimulates 'trans-signaling'. Alternatively, 'cluster signaling' occurs when membrane-bound IL6:IL6R complexes on transmitter cells activate IL6ST receptors on neighboring receiver cells.</text>
</comment>
<name>A0AA35L3G8_9SAUR</name>
<feature type="transmembrane region" description="Helical" evidence="5">
    <location>
        <begin position="29"/>
        <end position="56"/>
    </location>
</feature>
<dbReference type="GO" id="GO:0005138">
    <property type="term" value="F:interleukin-6 receptor binding"/>
    <property type="evidence" value="ECO:0007669"/>
    <property type="project" value="InterPro"/>
</dbReference>
<dbReference type="InterPro" id="IPR009079">
    <property type="entry name" value="4_helix_cytokine-like_core"/>
</dbReference>
<dbReference type="GO" id="GO:0006955">
    <property type="term" value="P:immune response"/>
    <property type="evidence" value="ECO:0007669"/>
    <property type="project" value="InterPro"/>
</dbReference>
<gene>
    <name evidence="6" type="ORF">PODLI_1B032077</name>
</gene>
<comment type="similarity">
    <text evidence="1">Belongs to the IL-6 superfamily.</text>
</comment>
<reference evidence="6" key="1">
    <citation type="submission" date="2022-12" db="EMBL/GenBank/DDBJ databases">
        <authorList>
            <person name="Alioto T."/>
            <person name="Alioto T."/>
            <person name="Gomez Garrido J."/>
        </authorList>
    </citation>
    <scope>NUCLEOTIDE SEQUENCE</scope>
</reference>
<dbReference type="GO" id="GO:0005896">
    <property type="term" value="C:interleukin-6 receptor complex"/>
    <property type="evidence" value="ECO:0007669"/>
    <property type="project" value="TreeGrafter"/>
</dbReference>
<protein>
    <recommendedName>
        <fullName evidence="2">Interleukin-6</fullName>
    </recommendedName>
</protein>
<sequence>MQAPLGCELAAALAGSSRSARERLQLGRAAWRAAAAGGNLLGVSGAAVALLLLLLLRAEAMPVGDSSGESEFSDDSLARTVPPERLQLQKCVDLARWLQGRAAGLTRELCKKEAVCQGKMELAVNNLNLPKITQEDKCYDTGFEKETCLGRLSSGLYAFGTFFEYLEEASVETAETFRPSTQHLANTLRAMMNNPETVTLPDPAAQKILATKLREQRGWTVTVIKHFILQDFTLFMQKTTRALRVL</sequence>
<dbReference type="SUPFAM" id="SSF47266">
    <property type="entry name" value="4-helical cytokines"/>
    <property type="match status" value="1"/>
</dbReference>
<keyword evidence="5" id="KW-0472">Membrane</keyword>
<dbReference type="GO" id="GO:0046427">
    <property type="term" value="P:positive regulation of receptor signaling pathway via JAK-STAT"/>
    <property type="evidence" value="ECO:0007669"/>
    <property type="project" value="TreeGrafter"/>
</dbReference>
<keyword evidence="5" id="KW-0812">Transmembrane</keyword>
<evidence type="ECO:0000313" key="7">
    <source>
        <dbReference type="Proteomes" id="UP001178461"/>
    </source>
</evidence>
<proteinExistence type="inferred from homology"/>
<dbReference type="SMART" id="SM00126">
    <property type="entry name" value="IL6"/>
    <property type="match status" value="1"/>
</dbReference>
<dbReference type="PRINTS" id="PR00433">
    <property type="entry name" value="IL6GCSFMGF"/>
</dbReference>
<keyword evidence="7" id="KW-1185">Reference proteome</keyword>